<evidence type="ECO:0000256" key="1">
    <source>
        <dbReference type="ARBA" id="ARBA00019316"/>
    </source>
</evidence>
<evidence type="ECO:0000256" key="2">
    <source>
        <dbReference type="ARBA" id="ARBA00022729"/>
    </source>
</evidence>
<dbReference type="Proteomes" id="UP000664002">
    <property type="component" value="Unassembled WGS sequence"/>
</dbReference>
<accession>A0A939NIX9</accession>
<comment type="caution">
    <text evidence="4">The sequence shown here is derived from an EMBL/GenBank/DDBJ whole genome shotgun (WGS) entry which is preliminary data.</text>
</comment>
<dbReference type="AlphaFoldDB" id="A0A939NIX9"/>
<keyword evidence="3" id="KW-0812">Transmembrane</keyword>
<dbReference type="EMBL" id="JAGETM010000002">
    <property type="protein sequence ID" value="MBO1997203.1"/>
    <property type="molecule type" value="Genomic_DNA"/>
</dbReference>
<reference evidence="4" key="1">
    <citation type="submission" date="2021-03" db="EMBL/GenBank/DDBJ databases">
        <title>Molecular epidemiology and mechanisms of colistin and carbapenem resistance in Enterobacteriaceae from clinical isolates, the environment and porcine samples in Pretoria, South Africa.</title>
        <authorList>
            <person name="Bogoshi D."/>
            <person name="Mbelle N.M."/>
            <person name="Naidoo V."/>
            <person name="Osei Sekyere J."/>
        </authorList>
    </citation>
    <scope>NUCLEOTIDE SEQUENCE</scope>
    <source>
        <strain evidence="4">C027</strain>
    </source>
</reference>
<keyword evidence="3" id="KW-1133">Transmembrane helix</keyword>
<evidence type="ECO:0000313" key="4">
    <source>
        <dbReference type="EMBL" id="MBO1997203.1"/>
    </source>
</evidence>
<keyword evidence="2" id="KW-0732">Signal</keyword>
<evidence type="ECO:0000313" key="5">
    <source>
        <dbReference type="Proteomes" id="UP000664002"/>
    </source>
</evidence>
<keyword evidence="3" id="KW-0472">Membrane</keyword>
<gene>
    <name evidence="4" type="ORF">J4730_05010</name>
</gene>
<organism evidence="4 5">
    <name type="scientific">Klebsiella pneumoniae</name>
    <dbReference type="NCBI Taxonomy" id="573"/>
    <lineage>
        <taxon>Bacteria</taxon>
        <taxon>Pseudomonadati</taxon>
        <taxon>Pseudomonadota</taxon>
        <taxon>Gammaproteobacteria</taxon>
        <taxon>Enterobacterales</taxon>
        <taxon>Enterobacteriaceae</taxon>
        <taxon>Klebsiella/Raoultella group</taxon>
        <taxon>Klebsiella</taxon>
        <taxon>Klebsiella pneumoniae complex</taxon>
    </lineage>
</organism>
<sequence>MRLIIRTIILVAILWIGVLLSGYGVLFHSEENVGGLGLKCQYLTARGVSTALYVHSDSGVIGVSSCPLLRKAQPWLITANIEPAIAT</sequence>
<evidence type="ECO:0000256" key="3">
    <source>
        <dbReference type="SAM" id="Phobius"/>
    </source>
</evidence>
<feature type="transmembrane region" description="Helical" evidence="3">
    <location>
        <begin position="7"/>
        <end position="26"/>
    </location>
</feature>
<name>A0A939NIX9_KLEPN</name>
<dbReference type="InterPro" id="IPR025611">
    <property type="entry name" value="YobH"/>
</dbReference>
<proteinExistence type="predicted"/>
<protein>
    <recommendedName>
        <fullName evidence="1">Uncharacterized protein YobH</fullName>
    </recommendedName>
</protein>
<dbReference type="Pfam" id="PF13996">
    <property type="entry name" value="YobH"/>
    <property type="match status" value="1"/>
</dbReference>